<comment type="caution">
    <text evidence="9">The sequence shown here is derived from an EMBL/GenBank/DDBJ whole genome shotgun (WGS) entry which is preliminary data.</text>
</comment>
<dbReference type="InterPro" id="IPR013783">
    <property type="entry name" value="Ig-like_fold"/>
</dbReference>
<dbReference type="Gene3D" id="2.60.120.380">
    <property type="match status" value="1"/>
</dbReference>
<dbReference type="Pfam" id="PF22544">
    <property type="entry name" value="HYDIN_VesB_CFA65-like_Ig"/>
    <property type="match status" value="1"/>
</dbReference>
<dbReference type="Gene3D" id="2.60.40.10">
    <property type="entry name" value="Immunoglobulins"/>
    <property type="match status" value="1"/>
</dbReference>
<keyword evidence="4" id="KW-0969">Cilium</keyword>
<name>A0A259TYG1_9BACT</name>
<evidence type="ECO:0000256" key="2">
    <source>
        <dbReference type="ARBA" id="ARBA00004496"/>
    </source>
</evidence>
<evidence type="ECO:0000256" key="5">
    <source>
        <dbReference type="ARBA" id="ARBA00023273"/>
    </source>
</evidence>
<organism evidence="9 10">
    <name type="scientific">Rubricoccus marinus</name>
    <dbReference type="NCBI Taxonomy" id="716817"/>
    <lineage>
        <taxon>Bacteria</taxon>
        <taxon>Pseudomonadati</taxon>
        <taxon>Rhodothermota</taxon>
        <taxon>Rhodothermia</taxon>
        <taxon>Rhodothermales</taxon>
        <taxon>Rubricoccaceae</taxon>
        <taxon>Rubricoccus</taxon>
    </lineage>
</organism>
<dbReference type="Pfam" id="PF18962">
    <property type="entry name" value="Por_Secre_tail"/>
    <property type="match status" value="1"/>
</dbReference>
<evidence type="ECO:0000313" key="10">
    <source>
        <dbReference type="Proteomes" id="UP000216446"/>
    </source>
</evidence>
<dbReference type="NCBIfam" id="NF038128">
    <property type="entry name" value="choice_anch_J"/>
    <property type="match status" value="1"/>
</dbReference>
<keyword evidence="5" id="KW-0966">Cell projection</keyword>
<feature type="domain" description="HYDIN/VesB/CFA65-like Ig-like" evidence="8">
    <location>
        <begin position="224"/>
        <end position="320"/>
    </location>
</feature>
<protein>
    <recommendedName>
        <fullName evidence="11">Secretion system C-terminal sorting domain-containing protein</fullName>
    </recommendedName>
</protein>
<dbReference type="InterPro" id="IPR017868">
    <property type="entry name" value="Filamin/ABP280_repeat-like"/>
</dbReference>
<evidence type="ECO:0000256" key="6">
    <source>
        <dbReference type="SAM" id="MobiDB-lite"/>
    </source>
</evidence>
<accession>A0A259TYG1</accession>
<sequence length="551" mass="55937">MTLGFTAGASAQTKTFSPKGEGGPVASPQVDLYQGQHVRALPAHKSGGSGATLAEDFDAVENGGLPEGWTQFEAGTGAAAAETWAVLPYSADDPSLGKAAGVFFEDVASGLAVDYLVTPQVSIVNGDRLRATLFELYAAEYGSTYEIRVSTSGNASAADFTDVIATFTEATLPTLAEGPTATTYDLSAYAGMDIYIAFVFSNDDGDAFVIDDVFVEQPPAGSVIALSSEAVDFGIVPVGSTATTTITVSNNGGADLVISSIDASGDGFAVDMTGTSMTVAPSASTTFEISYSPTAAGDEGGSVTIASNAASSPSTIALSGIAATAPDNDNIADATPISEDGTYSGSNILATLETDEPVPSCQSLQGASIFWAYTPGSDGTVTIDLSASDFDTILTFHQADGTEIDCNDDGGTGLTSLLSDVPVTAGTTYLIRVAGFGVTTAATGAVSFDLALTPVVANENAPNAEFALTAPQPNPASGASQVSLKVETSQSVNVVVYDLLGRAVATLHEGPLASGQETTFTVNTSSLQAGPYVIRAQGETFVSTQRLTVVR</sequence>
<gene>
    <name evidence="9" type="ORF">BSZ36_07400</name>
</gene>
<dbReference type="AlphaFoldDB" id="A0A259TYG1"/>
<dbReference type="PROSITE" id="PS50194">
    <property type="entry name" value="FILAMIN_REPEAT"/>
    <property type="match status" value="1"/>
</dbReference>
<dbReference type="NCBIfam" id="NF012200">
    <property type="entry name" value="choice_anch_D"/>
    <property type="match status" value="1"/>
</dbReference>
<evidence type="ECO:0000313" key="9">
    <source>
        <dbReference type="EMBL" id="OZC02813.1"/>
    </source>
</evidence>
<feature type="region of interest" description="Disordered" evidence="6">
    <location>
        <begin position="1"/>
        <end position="25"/>
    </location>
</feature>
<keyword evidence="10" id="KW-1185">Reference proteome</keyword>
<dbReference type="EMBL" id="MQWB01000001">
    <property type="protein sequence ID" value="OZC02813.1"/>
    <property type="molecule type" value="Genomic_DNA"/>
</dbReference>
<evidence type="ECO:0000256" key="4">
    <source>
        <dbReference type="ARBA" id="ARBA00023069"/>
    </source>
</evidence>
<evidence type="ECO:0000259" key="7">
    <source>
        <dbReference type="Pfam" id="PF18962"/>
    </source>
</evidence>
<keyword evidence="3" id="KW-0963">Cytoplasm</keyword>
<comment type="subcellular location">
    <subcellularLocation>
        <location evidence="1">Cell projection</location>
        <location evidence="1">Cilium</location>
    </subcellularLocation>
    <subcellularLocation>
        <location evidence="2">Cytoplasm</location>
    </subcellularLocation>
</comment>
<evidence type="ECO:0008006" key="11">
    <source>
        <dbReference type="Google" id="ProtNLM"/>
    </source>
</evidence>
<dbReference type="InterPro" id="IPR026444">
    <property type="entry name" value="Secre_tail"/>
</dbReference>
<evidence type="ECO:0000256" key="1">
    <source>
        <dbReference type="ARBA" id="ARBA00004138"/>
    </source>
</evidence>
<dbReference type="InParanoid" id="A0A259TYG1"/>
<dbReference type="NCBIfam" id="TIGR04183">
    <property type="entry name" value="Por_Secre_tail"/>
    <property type="match status" value="1"/>
</dbReference>
<dbReference type="Gene3D" id="2.60.120.200">
    <property type="match status" value="1"/>
</dbReference>
<evidence type="ECO:0000256" key="3">
    <source>
        <dbReference type="ARBA" id="ARBA00022490"/>
    </source>
</evidence>
<dbReference type="Proteomes" id="UP000216446">
    <property type="component" value="Unassembled WGS sequence"/>
</dbReference>
<evidence type="ECO:0000259" key="8">
    <source>
        <dbReference type="Pfam" id="PF22544"/>
    </source>
</evidence>
<proteinExistence type="predicted"/>
<feature type="domain" description="Secretion system C-terminal sorting" evidence="7">
    <location>
        <begin position="473"/>
        <end position="548"/>
    </location>
</feature>
<dbReference type="GO" id="GO:0005737">
    <property type="term" value="C:cytoplasm"/>
    <property type="evidence" value="ECO:0007669"/>
    <property type="project" value="UniProtKB-SubCell"/>
</dbReference>
<reference evidence="9 10" key="1">
    <citation type="submission" date="2016-11" db="EMBL/GenBank/DDBJ databases">
        <title>Study of marine rhodopsin-containing bacteria.</title>
        <authorList>
            <person name="Yoshizawa S."/>
            <person name="Kumagai Y."/>
            <person name="Kogure K."/>
        </authorList>
    </citation>
    <scope>NUCLEOTIDE SEQUENCE [LARGE SCALE GENOMIC DNA]</scope>
    <source>
        <strain evidence="9 10">SG-29</strain>
    </source>
</reference>
<dbReference type="InterPro" id="IPR053879">
    <property type="entry name" value="HYDIN_VesB_CFA65-like_Ig"/>
</dbReference>